<dbReference type="SMART" id="SM00485">
    <property type="entry name" value="XPGN"/>
    <property type="match status" value="1"/>
</dbReference>
<keyword evidence="10" id="KW-0460">Magnesium</keyword>
<dbReference type="PRINTS" id="PR00853">
    <property type="entry name" value="XPGRADSUPER"/>
</dbReference>
<comment type="subcellular location">
    <subcellularLocation>
        <location evidence="2">Nucleus</location>
    </subcellularLocation>
</comment>
<dbReference type="Pfam" id="PF00867">
    <property type="entry name" value="XPG_I"/>
    <property type="match status" value="1"/>
</dbReference>
<evidence type="ECO:0000256" key="4">
    <source>
        <dbReference type="ARBA" id="ARBA00022553"/>
    </source>
</evidence>
<dbReference type="GO" id="GO:0006289">
    <property type="term" value="P:nucleotide-excision repair"/>
    <property type="evidence" value="ECO:0007669"/>
    <property type="project" value="InterPro"/>
</dbReference>
<keyword evidence="11" id="KW-0234">DNA repair</keyword>
<keyword evidence="4" id="KW-0597">Phosphoprotein</keyword>
<dbReference type="PRINTS" id="PR00066">
    <property type="entry name" value="XRODRMPGMNTG"/>
</dbReference>
<evidence type="ECO:0000256" key="7">
    <source>
        <dbReference type="ARBA" id="ARBA00022759"/>
    </source>
</evidence>
<keyword evidence="8" id="KW-0227">DNA damage</keyword>
<evidence type="ECO:0000256" key="2">
    <source>
        <dbReference type="ARBA" id="ARBA00004123"/>
    </source>
</evidence>
<accession>A0A834Y161</accession>
<comment type="similarity">
    <text evidence="3">Belongs to the XPG/RAD2 endonuclease family. XPG subfamily.</text>
</comment>
<comment type="cofactor">
    <cofactor evidence="1">
        <name>Mg(2+)</name>
        <dbReference type="ChEBI" id="CHEBI:18420"/>
    </cofactor>
</comment>
<dbReference type="Gene3D" id="1.10.150.20">
    <property type="entry name" value="5' to 3' exonuclease, C-terminal subdomain"/>
    <property type="match status" value="1"/>
</dbReference>
<dbReference type="GO" id="GO:0017108">
    <property type="term" value="F:5'-flap endonuclease activity"/>
    <property type="evidence" value="ECO:0007669"/>
    <property type="project" value="UniProtKB-ARBA"/>
</dbReference>
<dbReference type="SMART" id="SM00484">
    <property type="entry name" value="XPGI"/>
    <property type="match status" value="1"/>
</dbReference>
<dbReference type="GO" id="GO:0005634">
    <property type="term" value="C:nucleus"/>
    <property type="evidence" value="ECO:0007669"/>
    <property type="project" value="UniProtKB-SubCell"/>
</dbReference>
<dbReference type="OrthoDB" id="31113at2759"/>
<gene>
    <name evidence="17" type="ORF">HCN44_005565</name>
</gene>
<dbReference type="SMART" id="SM00279">
    <property type="entry name" value="HhH2"/>
    <property type="match status" value="1"/>
</dbReference>
<evidence type="ECO:0008006" key="19">
    <source>
        <dbReference type="Google" id="ProtNLM"/>
    </source>
</evidence>
<evidence type="ECO:0000256" key="11">
    <source>
        <dbReference type="ARBA" id="ARBA00023204"/>
    </source>
</evidence>
<keyword evidence="5" id="KW-0540">Nuclease</keyword>
<protein>
    <recommendedName>
        <fullName evidence="19">DNA repair protein complementing XP-G cells</fullName>
    </recommendedName>
</protein>
<keyword evidence="12" id="KW-0539">Nucleus</keyword>
<evidence type="ECO:0000256" key="14">
    <source>
        <dbReference type="SAM" id="MobiDB-lite"/>
    </source>
</evidence>
<dbReference type="InterPro" id="IPR008918">
    <property type="entry name" value="HhH2"/>
</dbReference>
<dbReference type="PANTHER" id="PTHR16171:SF7">
    <property type="entry name" value="DNA REPAIR PROTEIN RAD2"/>
    <property type="match status" value="1"/>
</dbReference>
<dbReference type="GO" id="GO:0000400">
    <property type="term" value="F:four-way junction DNA binding"/>
    <property type="evidence" value="ECO:0007669"/>
    <property type="project" value="UniProtKB-ARBA"/>
</dbReference>
<comment type="similarity">
    <text evidence="13">Belongs to the XPG/RAD2 endonuclease family. GEN subfamily.</text>
</comment>
<proteinExistence type="inferred from homology"/>
<dbReference type="GO" id="GO:0003697">
    <property type="term" value="F:single-stranded DNA binding"/>
    <property type="evidence" value="ECO:0007669"/>
    <property type="project" value="InterPro"/>
</dbReference>
<dbReference type="InterPro" id="IPR001044">
    <property type="entry name" value="XPG/Rad2_eukaryotes"/>
</dbReference>
<feature type="compositionally biased region" description="Basic and acidic residues" evidence="14">
    <location>
        <begin position="314"/>
        <end position="328"/>
    </location>
</feature>
<dbReference type="FunFam" id="1.10.150.20:FF:000030">
    <property type="entry name" value="Flap endonuclease GEN-like 1"/>
    <property type="match status" value="1"/>
</dbReference>
<dbReference type="Proteomes" id="UP000639338">
    <property type="component" value="Unassembled WGS sequence"/>
</dbReference>
<dbReference type="GO" id="GO:0046872">
    <property type="term" value="F:metal ion binding"/>
    <property type="evidence" value="ECO:0007669"/>
    <property type="project" value="UniProtKB-KW"/>
</dbReference>
<keyword evidence="6" id="KW-0479">Metal-binding</keyword>
<evidence type="ECO:0000256" key="10">
    <source>
        <dbReference type="ARBA" id="ARBA00022842"/>
    </source>
</evidence>
<evidence type="ECO:0000256" key="9">
    <source>
        <dbReference type="ARBA" id="ARBA00022801"/>
    </source>
</evidence>
<keyword evidence="9" id="KW-0378">Hydrolase</keyword>
<dbReference type="InterPro" id="IPR036279">
    <property type="entry name" value="5-3_exonuclease_C_sf"/>
</dbReference>
<evidence type="ECO:0000256" key="6">
    <source>
        <dbReference type="ARBA" id="ARBA00022723"/>
    </source>
</evidence>
<name>A0A834Y161_APHGI</name>
<dbReference type="CDD" id="cd09904">
    <property type="entry name" value="H3TH_XPG"/>
    <property type="match status" value="1"/>
</dbReference>
<evidence type="ECO:0000256" key="13">
    <source>
        <dbReference type="ARBA" id="ARBA00038112"/>
    </source>
</evidence>
<dbReference type="SUPFAM" id="SSF88723">
    <property type="entry name" value="PIN domain-like"/>
    <property type="match status" value="1"/>
</dbReference>
<dbReference type="InterPro" id="IPR019974">
    <property type="entry name" value="XPG_CS"/>
</dbReference>
<dbReference type="EMBL" id="JACMRX010000001">
    <property type="protein sequence ID" value="KAF7997288.1"/>
    <property type="molecule type" value="Genomic_DNA"/>
</dbReference>
<dbReference type="PROSITE" id="PS00841">
    <property type="entry name" value="XPG_1"/>
    <property type="match status" value="1"/>
</dbReference>
<keyword evidence="7" id="KW-0255">Endonuclease</keyword>
<evidence type="ECO:0000256" key="8">
    <source>
        <dbReference type="ARBA" id="ARBA00022763"/>
    </source>
</evidence>
<dbReference type="GO" id="GO:0008821">
    <property type="term" value="F:crossover junction DNA endonuclease activity"/>
    <property type="evidence" value="ECO:0007669"/>
    <property type="project" value="UniProtKB-ARBA"/>
</dbReference>
<evidence type="ECO:0000256" key="3">
    <source>
        <dbReference type="ARBA" id="ARBA00005283"/>
    </source>
</evidence>
<evidence type="ECO:0000313" key="18">
    <source>
        <dbReference type="Proteomes" id="UP000639338"/>
    </source>
</evidence>
<feature type="compositionally biased region" description="Acidic residues" evidence="14">
    <location>
        <begin position="163"/>
        <end position="179"/>
    </location>
</feature>
<dbReference type="PROSITE" id="PS00842">
    <property type="entry name" value="XPG_2"/>
    <property type="match status" value="1"/>
</dbReference>
<feature type="region of interest" description="Disordered" evidence="14">
    <location>
        <begin position="314"/>
        <end position="334"/>
    </location>
</feature>
<dbReference type="InterPro" id="IPR029060">
    <property type="entry name" value="PIN-like_dom_sf"/>
</dbReference>
<dbReference type="Pfam" id="PF00752">
    <property type="entry name" value="XPG_N"/>
    <property type="match status" value="1"/>
</dbReference>
<evidence type="ECO:0000256" key="1">
    <source>
        <dbReference type="ARBA" id="ARBA00001946"/>
    </source>
</evidence>
<dbReference type="AlphaFoldDB" id="A0A834Y161"/>
<feature type="region of interest" description="Disordered" evidence="14">
    <location>
        <begin position="156"/>
        <end position="190"/>
    </location>
</feature>
<dbReference type="CDD" id="cd09868">
    <property type="entry name" value="PIN_XPG_RAD2"/>
    <property type="match status" value="2"/>
</dbReference>
<evidence type="ECO:0000259" key="16">
    <source>
        <dbReference type="SMART" id="SM00485"/>
    </source>
</evidence>
<evidence type="ECO:0000256" key="5">
    <source>
        <dbReference type="ARBA" id="ARBA00022722"/>
    </source>
</evidence>
<sequence>MGVTGLWRLIDASGKAVPVESLEGKVLAVDISIWIHQVLQGYQDKRGNAVPNAHLLGLYTRICKLLYFKIKPVFVFDGGVPLLKKNTIAARKKHKAIAANKTVQLKNDLLNNLLKHSLIKGVLGKKTGDSSDVDSSNLDVIKNDKTISDMFKLPQLPIVNNNDPDDDEENNSDDQDLPDETSPRKQQKWKGNIHNVDVTCDEFKSLPADVRFDILTDLKETRKQNSWSKLHEIPEESNEFSNYQMKRLLKRRQVQESLEAAEQEMGGKTLTIDELEKLMTEQGIDTKSRHTAYRIASDSTTRMIYINDINALKTNDENNKKNNDDDNNKPGCSKDISNNLIDSMTIISDDNKSTCNNGDDDVSSVLFNISDYDLDDEWDSDIEFIEQAVASPARKKLFGKITNNPALAYMLENTDLSQSQILELIEQSKTNINNAKKEKRKKKLLDFDDNEKCFKKSKLEYDLQTLEFVKVKEEIISDDEDDDIIKKTYVNDNNLQIENNELVISDTDSDDFVEVEDVNLNKKIEITVDENKFTDEDDIFADIFTSKPAVCTSSLNSSSSIENNDEKNDSIPDEVLKNDELLSDHIEVPVAISDENKIVITNEKENKEQDKEISSNIPEVVDEIKIIHKTPEKQIEITENINKDIENIPEASKISENLNKLSPQPSNKNDKKELLSNSINENECETPKVSNRVTKLISQLEKDQENIILNLTNENNLISMESQLESEHQSLQSNIGKFERQSTEITAQMRNDAQELLRLFGIPYVVAPQEAEAQCAYLENLSLTDGTITDDSDIWLFGGKCVYKNFFNNTKSVMEYKAKDIEHHFKLTRNELIQLALLVGSDYTVGVNGIGPVTALEVIANFPSQTDDLLRGLNNFSSWLNGGRIVVGPGKAKLRTKLKNVNIEHGFPSQAVVQAYLFPIVDESRDIFTWGKPNLVLLGDYTREKFGWTRMKFEETMTPIMKKFEEGKSQKNLLQYFKINNVPKSIEDNLSKRVQKAVEKIGKSDDVDDDDLASCNDTNNLFKKGKKGIRKSKKNDNSDEIIEQVDEKKLDIINKKIKTAEIIPQKVHDKQMALKKKLKAIEIFRKSKKGPGKKNTRSVKKVITKVANLSESSSDEN</sequence>
<dbReference type="Gene3D" id="3.40.50.1010">
    <property type="entry name" value="5'-nuclease"/>
    <property type="match status" value="2"/>
</dbReference>
<dbReference type="PANTHER" id="PTHR16171">
    <property type="entry name" value="DNA REPAIR PROTEIN COMPLEMENTING XP-G CELLS-RELATED"/>
    <property type="match status" value="1"/>
</dbReference>
<dbReference type="InterPro" id="IPR006084">
    <property type="entry name" value="XPG/Rad2"/>
</dbReference>
<keyword evidence="18" id="KW-1185">Reference proteome</keyword>
<reference evidence="17 18" key="1">
    <citation type="submission" date="2020-08" db="EMBL/GenBank/DDBJ databases">
        <title>Aphidius gifuensis genome sequencing and assembly.</title>
        <authorList>
            <person name="Du Z."/>
        </authorList>
    </citation>
    <scope>NUCLEOTIDE SEQUENCE [LARGE SCALE GENOMIC DNA]</scope>
    <source>
        <strain evidence="17">YNYX2018</strain>
        <tissue evidence="17">Adults</tissue>
    </source>
</reference>
<dbReference type="InterPro" id="IPR006085">
    <property type="entry name" value="XPG_DNA_repair_N"/>
</dbReference>
<evidence type="ECO:0000259" key="15">
    <source>
        <dbReference type="SMART" id="SM00484"/>
    </source>
</evidence>
<organism evidence="17 18">
    <name type="scientific">Aphidius gifuensis</name>
    <name type="common">Parasitoid wasp</name>
    <dbReference type="NCBI Taxonomy" id="684658"/>
    <lineage>
        <taxon>Eukaryota</taxon>
        <taxon>Metazoa</taxon>
        <taxon>Ecdysozoa</taxon>
        <taxon>Arthropoda</taxon>
        <taxon>Hexapoda</taxon>
        <taxon>Insecta</taxon>
        <taxon>Pterygota</taxon>
        <taxon>Neoptera</taxon>
        <taxon>Endopterygota</taxon>
        <taxon>Hymenoptera</taxon>
        <taxon>Apocrita</taxon>
        <taxon>Ichneumonoidea</taxon>
        <taxon>Braconidae</taxon>
        <taxon>Aphidiinae</taxon>
        <taxon>Aphidius</taxon>
    </lineage>
</organism>
<feature type="domain" description="XPG N-terminal" evidence="16">
    <location>
        <begin position="1"/>
        <end position="98"/>
    </location>
</feature>
<feature type="domain" description="XPG-I" evidence="15">
    <location>
        <begin position="758"/>
        <end position="827"/>
    </location>
</feature>
<dbReference type="SUPFAM" id="SSF47807">
    <property type="entry name" value="5' to 3' exonuclease, C-terminal subdomain"/>
    <property type="match status" value="1"/>
</dbReference>
<evidence type="ECO:0000256" key="12">
    <source>
        <dbReference type="ARBA" id="ARBA00023242"/>
    </source>
</evidence>
<comment type="caution">
    <text evidence="17">The sequence shown here is derived from an EMBL/GenBank/DDBJ whole genome shotgun (WGS) entry which is preliminary data.</text>
</comment>
<evidence type="ECO:0000313" key="17">
    <source>
        <dbReference type="EMBL" id="KAF7997288.1"/>
    </source>
</evidence>
<dbReference type="InterPro" id="IPR006086">
    <property type="entry name" value="XPG-I_dom"/>
</dbReference>